<proteinExistence type="predicted"/>
<dbReference type="Proteomes" id="UP001595921">
    <property type="component" value="Unassembled WGS sequence"/>
</dbReference>
<name>A0ABD5PBL6_9EURY</name>
<keyword evidence="3" id="KW-1185">Reference proteome</keyword>
<dbReference type="RefSeq" id="WP_267624019.1">
    <property type="nucleotide sequence ID" value="NZ_JAODIW010000008.1"/>
</dbReference>
<dbReference type="EMBL" id="JBHSDS010000006">
    <property type="protein sequence ID" value="MFC4358299.1"/>
    <property type="molecule type" value="Genomic_DNA"/>
</dbReference>
<comment type="caution">
    <text evidence="2">The sequence shown here is derived from an EMBL/GenBank/DDBJ whole genome shotgun (WGS) entry which is preliminary data.</text>
</comment>
<evidence type="ECO:0000313" key="3">
    <source>
        <dbReference type="Proteomes" id="UP001595921"/>
    </source>
</evidence>
<sequence>MSPRTTPQDDPPTRDADDRRADRPDREDATADGREDGEDCEDREKVDDDGTRARLGRALDGRLGSGRGEAEKHVGEDARDVVEGVRRLAGTVHLPSVVEAVDAGRLASAVNPPGVVGAFRSGDAWETVHAENLLGAVDLPGLLGATNLRELLRAKRDLDAEVDELREYLPGRLGGSDESSVSGGDGEVDEGEGKGDDGDGTVSDAIVSAVREVVADDEGTGSPDPTASRDDGPGSTARTPSDRPRGRATRPTRPARPARRGLGQSVPRAAGVGRLSTVPATTGRRGLPRGTRPSRRP</sequence>
<feature type="compositionally biased region" description="Low complexity" evidence="1">
    <location>
        <begin position="281"/>
        <end position="291"/>
    </location>
</feature>
<gene>
    <name evidence="2" type="ORF">ACFO0N_10110</name>
</gene>
<feature type="region of interest" description="Disordered" evidence="1">
    <location>
        <begin position="169"/>
        <end position="297"/>
    </location>
</feature>
<dbReference type="AlphaFoldDB" id="A0ABD5PBL6"/>
<reference evidence="2 3" key="1">
    <citation type="journal article" date="2019" name="Int. J. Syst. Evol. Microbiol.">
        <title>The Global Catalogue of Microorganisms (GCM) 10K type strain sequencing project: providing services to taxonomists for standard genome sequencing and annotation.</title>
        <authorList>
            <consortium name="The Broad Institute Genomics Platform"/>
            <consortium name="The Broad Institute Genome Sequencing Center for Infectious Disease"/>
            <person name="Wu L."/>
            <person name="Ma J."/>
        </authorList>
    </citation>
    <scope>NUCLEOTIDE SEQUENCE [LARGE SCALE GENOMIC DNA]</scope>
    <source>
        <strain evidence="2 3">CGMCC 1.12553</strain>
    </source>
</reference>
<protein>
    <recommendedName>
        <fullName evidence="4">DUF222 domain-containing protein</fullName>
    </recommendedName>
</protein>
<feature type="compositionally biased region" description="Basic and acidic residues" evidence="1">
    <location>
        <begin position="11"/>
        <end position="34"/>
    </location>
</feature>
<evidence type="ECO:0000313" key="2">
    <source>
        <dbReference type="EMBL" id="MFC4358299.1"/>
    </source>
</evidence>
<evidence type="ECO:0008006" key="4">
    <source>
        <dbReference type="Google" id="ProtNLM"/>
    </source>
</evidence>
<feature type="region of interest" description="Disordered" evidence="1">
    <location>
        <begin position="1"/>
        <end position="75"/>
    </location>
</feature>
<feature type="compositionally biased region" description="Basic and acidic residues" evidence="1">
    <location>
        <begin position="42"/>
        <end position="60"/>
    </location>
</feature>
<accession>A0ABD5PBL6</accession>
<evidence type="ECO:0000256" key="1">
    <source>
        <dbReference type="SAM" id="MobiDB-lite"/>
    </source>
</evidence>
<organism evidence="2 3">
    <name type="scientific">Halobium salinum</name>
    <dbReference type="NCBI Taxonomy" id="1364940"/>
    <lineage>
        <taxon>Archaea</taxon>
        <taxon>Methanobacteriati</taxon>
        <taxon>Methanobacteriota</taxon>
        <taxon>Stenosarchaea group</taxon>
        <taxon>Halobacteria</taxon>
        <taxon>Halobacteriales</taxon>
        <taxon>Haloferacaceae</taxon>
        <taxon>Halobium</taxon>
    </lineage>
</organism>